<dbReference type="Proteomes" id="UP000638263">
    <property type="component" value="Unassembled WGS sequence"/>
</dbReference>
<reference evidence="1" key="2">
    <citation type="submission" date="2020-09" db="EMBL/GenBank/DDBJ databases">
        <authorList>
            <person name="Sun Q."/>
            <person name="Zhou Y."/>
        </authorList>
    </citation>
    <scope>NUCLEOTIDE SEQUENCE</scope>
    <source>
        <strain evidence="1">CGMCC 4.3508</strain>
    </source>
</reference>
<protein>
    <submittedName>
        <fullName evidence="1">Uncharacterized protein</fullName>
    </submittedName>
</protein>
<accession>A0A917VWV6</accession>
<keyword evidence="2" id="KW-1185">Reference proteome</keyword>
<comment type="caution">
    <text evidence="1">The sequence shown here is derived from an EMBL/GenBank/DDBJ whole genome shotgun (WGS) entry which is preliminary data.</text>
</comment>
<evidence type="ECO:0000313" key="2">
    <source>
        <dbReference type="Proteomes" id="UP000638263"/>
    </source>
</evidence>
<dbReference type="AlphaFoldDB" id="A0A917VWV6"/>
<dbReference type="EMBL" id="BMMH01000009">
    <property type="protein sequence ID" value="GGL23858.1"/>
    <property type="molecule type" value="Genomic_DNA"/>
</dbReference>
<reference evidence="1" key="1">
    <citation type="journal article" date="2014" name="Int. J. Syst. Evol. Microbiol.">
        <title>Complete genome sequence of Corynebacterium casei LMG S-19264T (=DSM 44701T), isolated from a smear-ripened cheese.</title>
        <authorList>
            <consortium name="US DOE Joint Genome Institute (JGI-PGF)"/>
            <person name="Walter F."/>
            <person name="Albersmeier A."/>
            <person name="Kalinowski J."/>
            <person name="Ruckert C."/>
        </authorList>
    </citation>
    <scope>NUCLEOTIDE SEQUENCE</scope>
    <source>
        <strain evidence="1">CGMCC 4.3508</strain>
    </source>
</reference>
<proteinExistence type="predicted"/>
<organism evidence="1 2">
    <name type="scientific">Nocardia jinanensis</name>
    <dbReference type="NCBI Taxonomy" id="382504"/>
    <lineage>
        <taxon>Bacteria</taxon>
        <taxon>Bacillati</taxon>
        <taxon>Actinomycetota</taxon>
        <taxon>Actinomycetes</taxon>
        <taxon>Mycobacteriales</taxon>
        <taxon>Nocardiaceae</taxon>
        <taxon>Nocardia</taxon>
    </lineage>
</organism>
<name>A0A917VWV6_9NOCA</name>
<evidence type="ECO:0000313" key="1">
    <source>
        <dbReference type="EMBL" id="GGL23858.1"/>
    </source>
</evidence>
<gene>
    <name evidence="1" type="ORF">GCM10011588_43350</name>
</gene>
<sequence>MAAATAPAPSEYHTEWLNASTIQTMVAAKRIPVTTIRRGNIRNNQNSGSRKVS</sequence>